<accession>A0A100XD73</accession>
<dbReference type="SMART" id="SM00487">
    <property type="entry name" value="DEXDc"/>
    <property type="match status" value="1"/>
</dbReference>
<dbReference type="FunFam" id="1.20.120.1080:FF:000005">
    <property type="entry name" value="ATP-dependent helicase HrpA"/>
    <property type="match status" value="1"/>
</dbReference>
<dbReference type="PROSITE" id="PS51194">
    <property type="entry name" value="HELICASE_CTER"/>
    <property type="match status" value="1"/>
</dbReference>
<dbReference type="InterPro" id="IPR014001">
    <property type="entry name" value="Helicase_ATP-bd"/>
</dbReference>
<dbReference type="PROSITE" id="PS51192">
    <property type="entry name" value="HELICASE_ATP_BIND_1"/>
    <property type="match status" value="1"/>
</dbReference>
<reference evidence="8" key="2">
    <citation type="submission" date="2016-02" db="EMBL/GenBank/DDBJ databases">
        <title>Draft genome sequence of five rapidly growing Mycobacterium species.</title>
        <authorList>
            <person name="Katahira K."/>
            <person name="Gotou Y."/>
            <person name="Iida K."/>
            <person name="Ogura Y."/>
            <person name="Hayashi T."/>
        </authorList>
    </citation>
    <scope>NUCLEOTIDE SEQUENCE [LARGE SCALE GENOMIC DNA]</scope>
    <source>
        <strain evidence="8">JCM6362</strain>
    </source>
</reference>
<comment type="caution">
    <text evidence="7">The sequence shown here is derived from an EMBL/GenBank/DDBJ whole genome shotgun (WGS) entry which is preliminary data.</text>
</comment>
<dbReference type="RefSeq" id="WP_040546167.1">
    <property type="nucleotide sequence ID" value="NZ_BCTB01000006.1"/>
</dbReference>
<name>A0A100XD73_MYCTH</name>
<dbReference type="InterPro" id="IPR011709">
    <property type="entry name" value="DEAD-box_helicase_OB_fold"/>
</dbReference>
<organism evidence="7 8">
    <name type="scientific">Mycolicibacterium thermoresistibile</name>
    <name type="common">Mycobacterium thermoresistibile</name>
    <dbReference type="NCBI Taxonomy" id="1797"/>
    <lineage>
        <taxon>Bacteria</taxon>
        <taxon>Bacillati</taxon>
        <taxon>Actinomycetota</taxon>
        <taxon>Actinomycetes</taxon>
        <taxon>Mycobacteriales</taxon>
        <taxon>Mycobacteriaceae</taxon>
        <taxon>Mycolicibacterium</taxon>
    </lineage>
</organism>
<evidence type="ECO:0000256" key="3">
    <source>
        <dbReference type="ARBA" id="ARBA00022806"/>
    </source>
</evidence>
<evidence type="ECO:0000256" key="2">
    <source>
        <dbReference type="ARBA" id="ARBA00022801"/>
    </source>
</evidence>
<keyword evidence="3 7" id="KW-0347">Helicase</keyword>
<evidence type="ECO:0000313" key="7">
    <source>
        <dbReference type="EMBL" id="GAT14354.1"/>
    </source>
</evidence>
<dbReference type="InterPro" id="IPR003593">
    <property type="entry name" value="AAA+_ATPase"/>
</dbReference>
<evidence type="ECO:0000259" key="5">
    <source>
        <dbReference type="PROSITE" id="PS51192"/>
    </source>
</evidence>
<dbReference type="InterPro" id="IPR001650">
    <property type="entry name" value="Helicase_C-like"/>
</dbReference>
<dbReference type="OrthoDB" id="9805617at2"/>
<dbReference type="InterPro" id="IPR024590">
    <property type="entry name" value="HrpA_C"/>
</dbReference>
<dbReference type="GO" id="GO:0003723">
    <property type="term" value="F:RNA binding"/>
    <property type="evidence" value="ECO:0007669"/>
    <property type="project" value="TreeGrafter"/>
</dbReference>
<dbReference type="SUPFAM" id="SSF52540">
    <property type="entry name" value="P-loop containing nucleoside triphosphate hydrolases"/>
    <property type="match status" value="1"/>
</dbReference>
<dbReference type="Pfam" id="PF04408">
    <property type="entry name" value="WHD_HA2"/>
    <property type="match status" value="1"/>
</dbReference>
<evidence type="ECO:0000256" key="4">
    <source>
        <dbReference type="ARBA" id="ARBA00022840"/>
    </source>
</evidence>
<gene>
    <name evidence="7" type="ORF">RMCT_1325</name>
</gene>
<dbReference type="NCBIfam" id="NF008348">
    <property type="entry name" value="PRK11131.1"/>
    <property type="match status" value="1"/>
</dbReference>
<dbReference type="PANTHER" id="PTHR18934:SF99">
    <property type="entry name" value="ATP-DEPENDENT RNA HELICASE DHX37-RELATED"/>
    <property type="match status" value="1"/>
</dbReference>
<dbReference type="EMBL" id="BCTB01000006">
    <property type="protein sequence ID" value="GAT14354.1"/>
    <property type="molecule type" value="Genomic_DNA"/>
</dbReference>
<feature type="domain" description="Helicase C-terminal" evidence="6">
    <location>
        <begin position="285"/>
        <end position="453"/>
    </location>
</feature>
<dbReference type="NCBIfam" id="TIGR01967">
    <property type="entry name" value="DEAH_box_HrpA"/>
    <property type="match status" value="1"/>
</dbReference>
<dbReference type="Pfam" id="PF21010">
    <property type="entry name" value="HA2_C"/>
    <property type="match status" value="1"/>
</dbReference>
<dbReference type="FunFam" id="3.40.50.300:FF:000575">
    <property type="entry name" value="ATP-dependent helicase hrpA"/>
    <property type="match status" value="1"/>
</dbReference>
<sequence length="1311" mass="146778">MSDPSHDVRALRARLDGLTHRDAARLGRRLRQVRGAKPEQLQRIAEQIAAGEALVAARAAAVPEISYPDLPVSERRHEIAEAIANHQVVVVAGETGSGKTTQLPKICLELGRGIRGTIGHTQPRRLAARTVAQRIADELGTPLGEAVGYTVRFTDQAGDRTLVKLMTDGILLAEIQRDRRLLRYDTIIIDEAHERSLNIDFLLGYLKGLLPRRPDLKVIITSATIEPRRFAKHFDAPVVEVSGRTYPVEIRYRPLEVPAGTDTADDPDDPDHEIVRTEIRDQTEAIIDAVRELDAEPPGDVLVFLSGEREIRDTAEALRGTLDPDVEVLPLYARLPTAEQQKVFTPHRLRRRIVLATNVAETSLTVPGIRYVVDPGTARISRYSRRTKVQRLPIEPISQASAAQRAGRSGRVAPGVCIRLYSEEDFESRPEFTEPEILRTNLAAVILQMAALGFGAVEDFPFLDPPDQRSIRDGVALLRELGAFDERGEITDVGRRLAQLPVDPRLGRMVLQAETEGCVREVLVLAAALSIPDPRERPLDKEDAARAKHARFADEHSDFMSYLNLWRYLTEQRKERSGNSFRRMCREEFLHYLRIREWQDLVGQLRSIARDIGIRESPDPEPAAPDRIHAALLAGLLSHVGMRDDQRDRKSRDRARDRGPREYLGARNTRFVLAPGSVLTRQPPRWVVVAELVETSRLYGRIAARIDPQTVERVGAHLVQRGYSEPHWDAQRGAAMAYERVTLYGLPVVPRRRVGYATVEPEVARELFIRHALVEGDWHTRHRFFHDNARLRDELAALEDRARRRDLLVGDDEIYEFYAARIPDTVVSARHFDAWWKKQRHRTPDLLTMRREDLLRTDDADAEQPDTWQSGDVELPLSYRFEPGAADDGVTVHVPVHVLARLGGDDFAWQVPALREELITELIRSLPKDLRRNFVPAPDTARALLTTLQPGDEPLLEAVQRELHRRTGILVPIDAFDLDRLPAHLRVTFAVEGPDGTEVARGKDLAALQERLAGTTRRAVADAVGADLERTGLRDWPEDLEELPRTVERRAVRGYPALVDTGPAVDLRVLPTEAEQSAAMRPGLRRLLRLTVPSPVKAVERALDPRARLVLGNNPHGSPTALLEDCADAAVDVLAQTPVWTRAEFLAVRDRVAAKLAATTQNVVGRVQHVLAAAQRVQLALPDPPPPTQADAVADIRDQLGRLLPAGFVTASGAGRLADLTRYLTAIERRLERLPHAVAADRDRMARVHAVQEAYEELVAAVSPARAARPDIAEIRWMIEELRVSLWAQQLGTARPVSEQRIYRAIDGVQL</sequence>
<dbReference type="Pfam" id="PF00271">
    <property type="entry name" value="Helicase_C"/>
    <property type="match status" value="1"/>
</dbReference>
<keyword evidence="2" id="KW-0378">Hydrolase</keyword>
<dbReference type="InterPro" id="IPR010222">
    <property type="entry name" value="RNA_helicase_HrpA"/>
</dbReference>
<evidence type="ECO:0000256" key="1">
    <source>
        <dbReference type="ARBA" id="ARBA00022741"/>
    </source>
</evidence>
<evidence type="ECO:0000259" key="6">
    <source>
        <dbReference type="PROSITE" id="PS51194"/>
    </source>
</evidence>
<dbReference type="InterPro" id="IPR011545">
    <property type="entry name" value="DEAD/DEAH_box_helicase_dom"/>
</dbReference>
<proteinExistence type="predicted"/>
<dbReference type="Proteomes" id="UP000069654">
    <property type="component" value="Unassembled WGS sequence"/>
</dbReference>
<dbReference type="GO" id="GO:0003724">
    <property type="term" value="F:RNA helicase activity"/>
    <property type="evidence" value="ECO:0007669"/>
    <property type="project" value="InterPro"/>
</dbReference>
<dbReference type="InterPro" id="IPR027417">
    <property type="entry name" value="P-loop_NTPase"/>
</dbReference>
<dbReference type="Gene3D" id="1.20.120.1080">
    <property type="match status" value="1"/>
</dbReference>
<dbReference type="InterPro" id="IPR007502">
    <property type="entry name" value="Helicase-assoc_dom"/>
</dbReference>
<dbReference type="Pfam" id="PF00270">
    <property type="entry name" value="DEAD"/>
    <property type="match status" value="1"/>
</dbReference>
<dbReference type="CDD" id="cd18791">
    <property type="entry name" value="SF2_C_RHA"/>
    <property type="match status" value="1"/>
</dbReference>
<dbReference type="SMART" id="SM00382">
    <property type="entry name" value="AAA"/>
    <property type="match status" value="1"/>
</dbReference>
<reference evidence="7 8" key="1">
    <citation type="journal article" date="2016" name="Genome Announc.">
        <title>Draft Genome Sequences of Five Rapidly Growing Mycobacterium Species, M. thermoresistibile, M. fortuitum subsp. acetamidolyticum, M. canariasense, M. brisbanense, and M. novocastrense.</title>
        <authorList>
            <person name="Katahira K."/>
            <person name="Ogura Y."/>
            <person name="Gotoh Y."/>
            <person name="Hayashi T."/>
        </authorList>
    </citation>
    <scope>NUCLEOTIDE SEQUENCE [LARGE SCALE GENOMIC DNA]</scope>
    <source>
        <strain evidence="7 8">JCM6362</strain>
    </source>
</reference>
<dbReference type="STRING" id="1797.RMCT_1325"/>
<dbReference type="InterPro" id="IPR048333">
    <property type="entry name" value="HA2_WH"/>
</dbReference>
<protein>
    <submittedName>
        <fullName evidence="7">ATP-dependent helicase HrpA</fullName>
    </submittedName>
</protein>
<feature type="domain" description="Helicase ATP-binding" evidence="5">
    <location>
        <begin position="80"/>
        <end position="243"/>
    </location>
</feature>
<dbReference type="GO" id="GO:0005524">
    <property type="term" value="F:ATP binding"/>
    <property type="evidence" value="ECO:0007669"/>
    <property type="project" value="UniProtKB-KW"/>
</dbReference>
<dbReference type="GO" id="GO:0016787">
    <property type="term" value="F:hydrolase activity"/>
    <property type="evidence" value="ECO:0007669"/>
    <property type="project" value="UniProtKB-KW"/>
</dbReference>
<dbReference type="SMART" id="SM00847">
    <property type="entry name" value="HA2"/>
    <property type="match status" value="1"/>
</dbReference>
<dbReference type="Pfam" id="PF07717">
    <property type="entry name" value="OB_NTP_bind"/>
    <property type="match status" value="1"/>
</dbReference>
<keyword evidence="1" id="KW-0547">Nucleotide-binding</keyword>
<evidence type="ECO:0000313" key="8">
    <source>
        <dbReference type="Proteomes" id="UP000069654"/>
    </source>
</evidence>
<keyword evidence="4" id="KW-0067">ATP-binding</keyword>
<dbReference type="SMART" id="SM00490">
    <property type="entry name" value="HELICc"/>
    <property type="match status" value="1"/>
</dbReference>
<dbReference type="Pfam" id="PF11898">
    <property type="entry name" value="DUF3418"/>
    <property type="match status" value="1"/>
</dbReference>
<dbReference type="Gene3D" id="3.40.50.300">
    <property type="entry name" value="P-loop containing nucleotide triphosphate hydrolases"/>
    <property type="match status" value="2"/>
</dbReference>
<dbReference type="PANTHER" id="PTHR18934">
    <property type="entry name" value="ATP-DEPENDENT RNA HELICASE"/>
    <property type="match status" value="1"/>
</dbReference>